<dbReference type="GO" id="GO:0004499">
    <property type="term" value="F:N,N-dimethylaniline monooxygenase activity"/>
    <property type="evidence" value="ECO:0007669"/>
    <property type="project" value="InterPro"/>
</dbReference>
<name>A0A8H4TVK0_9HYPO</name>
<evidence type="ECO:0000256" key="2">
    <source>
        <dbReference type="ARBA" id="ARBA00022630"/>
    </source>
</evidence>
<dbReference type="InterPro" id="IPR020946">
    <property type="entry name" value="Flavin_mOase-like"/>
</dbReference>
<reference evidence="6" key="1">
    <citation type="journal article" date="2020" name="BMC Genomics">
        <title>Correction to: Identification and distribution of gene clusters required for synthesis of sphingolipid metabolism inhibitors in diverse species of the filamentous fungus Fusarium.</title>
        <authorList>
            <person name="Kim H.S."/>
            <person name="Lohmar J.M."/>
            <person name="Busman M."/>
            <person name="Brown D.W."/>
            <person name="Naumann T.A."/>
            <person name="Divon H.H."/>
            <person name="Lysoe E."/>
            <person name="Uhlig S."/>
            <person name="Proctor R.H."/>
        </authorList>
    </citation>
    <scope>NUCLEOTIDE SEQUENCE</scope>
    <source>
        <strain evidence="6">NRRL 20472</strain>
    </source>
</reference>
<sequence>MTAVSSDDTDKKSSPATAHKVAVIGAGISGVTATAHFVRYGLDVVLFERSAAAGGVWHFDPIPSLEPNYPNDRAKLLDDEILRANWGNQSEIVFAADRNDIPVLYAPPGPCYEKLTTNIPTTIMRSSLLSWPEGTPEHFDHLAVEKYICNIAESNGVANVTRFNTRVEDVAKLPGSDFWQVRSSTLRQKDDGSYAIQRNDETFDTVVVATGHYQEPHIPDIMGLSEWKSRFPERILHSKRFRSPRPFKNQNVLLIGAGVSSVDIAQHLDGHANKIYRSSRGGQFDINASYFPALTQAVAEVQSMEFDSQATPDGPLSHDQPIPGRVVFKDGTVLEDIHAVIVATGYLTTYPFLKGLQSDTMDRENADENIVITSDASMVHNLHKDIFYMPDPTLAFVGVPFHCSTFSLFDFQGEVIARVFTGVANLPSKETMREEYKGRKASRGLGRLFHSLLHDEVTYMDGILDWVNSEAKKRGLEPMPGVDAEWKVSYKKFKEVAIGGLETGGEKL</sequence>
<dbReference type="Pfam" id="PF00743">
    <property type="entry name" value="FMO-like"/>
    <property type="match status" value="3"/>
</dbReference>
<dbReference type="Gene3D" id="3.50.50.60">
    <property type="entry name" value="FAD/NAD(P)-binding domain"/>
    <property type="match status" value="2"/>
</dbReference>
<comment type="caution">
    <text evidence="6">The sequence shown here is derived from an EMBL/GenBank/DDBJ whole genome shotgun (WGS) entry which is preliminary data.</text>
</comment>
<dbReference type="GO" id="GO:0050660">
    <property type="term" value="F:flavin adenine dinucleotide binding"/>
    <property type="evidence" value="ECO:0007669"/>
    <property type="project" value="InterPro"/>
</dbReference>
<dbReference type="PIRSF" id="PIRSF000332">
    <property type="entry name" value="FMO"/>
    <property type="match status" value="1"/>
</dbReference>
<comment type="similarity">
    <text evidence="1">Belongs to the FMO family.</text>
</comment>
<dbReference type="EMBL" id="JABEXW010000381">
    <property type="protein sequence ID" value="KAF4964948.1"/>
    <property type="molecule type" value="Genomic_DNA"/>
</dbReference>
<protein>
    <submittedName>
        <fullName evidence="6">Uncharacterized protein</fullName>
    </submittedName>
</protein>
<evidence type="ECO:0000313" key="6">
    <source>
        <dbReference type="EMBL" id="KAF4964948.1"/>
    </source>
</evidence>
<proteinExistence type="inferred from homology"/>
<evidence type="ECO:0000256" key="3">
    <source>
        <dbReference type="ARBA" id="ARBA00022827"/>
    </source>
</evidence>
<reference evidence="6" key="2">
    <citation type="submission" date="2020-05" db="EMBL/GenBank/DDBJ databases">
        <authorList>
            <person name="Kim H.-S."/>
            <person name="Proctor R.H."/>
            <person name="Brown D.W."/>
        </authorList>
    </citation>
    <scope>NUCLEOTIDE SEQUENCE</scope>
    <source>
        <strain evidence="6">NRRL 20472</strain>
    </source>
</reference>
<evidence type="ECO:0000256" key="5">
    <source>
        <dbReference type="ARBA" id="ARBA00023002"/>
    </source>
</evidence>
<evidence type="ECO:0000256" key="1">
    <source>
        <dbReference type="ARBA" id="ARBA00009183"/>
    </source>
</evidence>
<dbReference type="Proteomes" id="UP000622797">
    <property type="component" value="Unassembled WGS sequence"/>
</dbReference>
<organism evidence="6 7">
    <name type="scientific">Fusarium sarcochroum</name>
    <dbReference type="NCBI Taxonomy" id="1208366"/>
    <lineage>
        <taxon>Eukaryota</taxon>
        <taxon>Fungi</taxon>
        <taxon>Dikarya</taxon>
        <taxon>Ascomycota</taxon>
        <taxon>Pezizomycotina</taxon>
        <taxon>Sordariomycetes</taxon>
        <taxon>Hypocreomycetidae</taxon>
        <taxon>Hypocreales</taxon>
        <taxon>Nectriaceae</taxon>
        <taxon>Fusarium</taxon>
        <taxon>Fusarium lateritium species complex</taxon>
    </lineage>
</organism>
<dbReference type="InterPro" id="IPR050346">
    <property type="entry name" value="FMO-like"/>
</dbReference>
<keyword evidence="7" id="KW-1185">Reference proteome</keyword>
<dbReference type="AlphaFoldDB" id="A0A8H4TVK0"/>
<dbReference type="PANTHER" id="PTHR23023">
    <property type="entry name" value="DIMETHYLANILINE MONOOXYGENASE"/>
    <property type="match status" value="1"/>
</dbReference>
<dbReference type="InterPro" id="IPR000960">
    <property type="entry name" value="Flavin_mOase"/>
</dbReference>
<keyword evidence="4" id="KW-0521">NADP</keyword>
<keyword evidence="3" id="KW-0274">FAD</keyword>
<dbReference type="InterPro" id="IPR036188">
    <property type="entry name" value="FAD/NAD-bd_sf"/>
</dbReference>
<evidence type="ECO:0000256" key="4">
    <source>
        <dbReference type="ARBA" id="ARBA00022857"/>
    </source>
</evidence>
<dbReference type="SUPFAM" id="SSF51905">
    <property type="entry name" value="FAD/NAD(P)-binding domain"/>
    <property type="match status" value="2"/>
</dbReference>
<dbReference type="PRINTS" id="PR00419">
    <property type="entry name" value="ADXRDTASE"/>
</dbReference>
<gene>
    <name evidence="6" type="ORF">FSARC_7175</name>
</gene>
<dbReference type="GO" id="GO:0050661">
    <property type="term" value="F:NADP binding"/>
    <property type="evidence" value="ECO:0007669"/>
    <property type="project" value="InterPro"/>
</dbReference>
<evidence type="ECO:0000313" key="7">
    <source>
        <dbReference type="Proteomes" id="UP000622797"/>
    </source>
</evidence>
<keyword evidence="5" id="KW-0560">Oxidoreductase</keyword>
<accession>A0A8H4TVK0</accession>
<keyword evidence="2" id="KW-0285">Flavoprotein</keyword>
<dbReference type="OrthoDB" id="66881at2759"/>